<dbReference type="Proteomes" id="UP001489004">
    <property type="component" value="Unassembled WGS sequence"/>
</dbReference>
<sequence length="334" mass="36602">MNDFYGTTSGALLETDQDDAGARDRESEGAGNEPTATPARRRAAEGSVSQTLPPASGRYPRKRQDHREEGEEASFDSRPTTLTKRQAALAPCQAGHQPTERAYAFPAPVEQTKRRRRDAAPVDQQAEKREEALARRKQLSIKQQKQQHDLTLQRIRGVDTGKAVGQASQPPSIPQTLAQRPVPEAHVRIRSRPGGSTLQMSSQAEFLRMQAALSQPPPAGAPPRLEFQLTLPEGMDTRDLKPGLPLRLQPVPTTVPTSQQVAVLTTSDKHLGCISAHLTASSTAMVRTRKLLSWELTTHATFLKMVITHAFMRAVPTVPADHSPARINAVLVWL</sequence>
<comment type="caution">
    <text evidence="3">The sequence shown here is derived from an EMBL/GenBank/DDBJ whole genome shotgun (WGS) entry which is preliminary data.</text>
</comment>
<dbReference type="GO" id="GO:0031011">
    <property type="term" value="C:Ino80 complex"/>
    <property type="evidence" value="ECO:0007669"/>
    <property type="project" value="InterPro"/>
</dbReference>
<feature type="compositionally biased region" description="Polar residues" evidence="1">
    <location>
        <begin position="166"/>
        <end position="178"/>
    </location>
</feature>
<keyword evidence="4" id="KW-1185">Reference proteome</keyword>
<gene>
    <name evidence="3" type="ORF">WJX72_003240</name>
</gene>
<proteinExistence type="predicted"/>
<feature type="domain" description="INO80 complex subunit B-like conserved region" evidence="2">
    <location>
        <begin position="124"/>
        <end position="204"/>
    </location>
</feature>
<feature type="region of interest" description="Disordered" evidence="1">
    <location>
        <begin position="161"/>
        <end position="182"/>
    </location>
</feature>
<evidence type="ECO:0000256" key="1">
    <source>
        <dbReference type="SAM" id="MobiDB-lite"/>
    </source>
</evidence>
<evidence type="ECO:0000313" key="3">
    <source>
        <dbReference type="EMBL" id="KAK9823506.1"/>
    </source>
</evidence>
<protein>
    <recommendedName>
        <fullName evidence="2">INO80 complex subunit B-like conserved region domain-containing protein</fullName>
    </recommendedName>
</protein>
<feature type="compositionally biased region" description="Polar residues" evidence="1">
    <location>
        <begin position="1"/>
        <end position="10"/>
    </location>
</feature>
<dbReference type="InterPro" id="IPR006880">
    <property type="entry name" value="INO80B_C"/>
</dbReference>
<dbReference type="SMART" id="SM01406">
    <property type="entry name" value="PAPA-1"/>
    <property type="match status" value="1"/>
</dbReference>
<reference evidence="3 4" key="1">
    <citation type="journal article" date="2024" name="Nat. Commun.">
        <title>Phylogenomics reveals the evolutionary origins of lichenization in chlorophyte algae.</title>
        <authorList>
            <person name="Puginier C."/>
            <person name="Libourel C."/>
            <person name="Otte J."/>
            <person name="Skaloud P."/>
            <person name="Haon M."/>
            <person name="Grisel S."/>
            <person name="Petersen M."/>
            <person name="Berrin J.G."/>
            <person name="Delaux P.M."/>
            <person name="Dal Grande F."/>
            <person name="Keller J."/>
        </authorList>
    </citation>
    <scope>NUCLEOTIDE SEQUENCE [LARGE SCALE GENOMIC DNA]</scope>
    <source>
        <strain evidence="3 4">SAG 2043</strain>
    </source>
</reference>
<dbReference type="AlphaFoldDB" id="A0AAW1QQU6"/>
<name>A0AAW1QQU6_9CHLO</name>
<feature type="region of interest" description="Disordered" evidence="1">
    <location>
        <begin position="137"/>
        <end position="156"/>
    </location>
</feature>
<evidence type="ECO:0000313" key="4">
    <source>
        <dbReference type="Proteomes" id="UP001489004"/>
    </source>
</evidence>
<evidence type="ECO:0000259" key="2">
    <source>
        <dbReference type="SMART" id="SM01406"/>
    </source>
</evidence>
<accession>A0AAW1QQU6</accession>
<dbReference type="EMBL" id="JALJOR010000002">
    <property type="protein sequence ID" value="KAK9823506.1"/>
    <property type="molecule type" value="Genomic_DNA"/>
</dbReference>
<feature type="region of interest" description="Disordered" evidence="1">
    <location>
        <begin position="1"/>
        <end position="129"/>
    </location>
</feature>
<organism evidence="3 4">
    <name type="scientific">[Myrmecia] bisecta</name>
    <dbReference type="NCBI Taxonomy" id="41462"/>
    <lineage>
        <taxon>Eukaryota</taxon>
        <taxon>Viridiplantae</taxon>
        <taxon>Chlorophyta</taxon>
        <taxon>core chlorophytes</taxon>
        <taxon>Trebouxiophyceae</taxon>
        <taxon>Trebouxiales</taxon>
        <taxon>Trebouxiaceae</taxon>
        <taxon>Myrmecia</taxon>
    </lineage>
</organism>